<protein>
    <submittedName>
        <fullName evidence="1">Uncharacterized protein</fullName>
    </submittedName>
</protein>
<organism evidence="1 2">
    <name type="scientific">Corchorus capsularis</name>
    <name type="common">Jute</name>
    <dbReference type="NCBI Taxonomy" id="210143"/>
    <lineage>
        <taxon>Eukaryota</taxon>
        <taxon>Viridiplantae</taxon>
        <taxon>Streptophyta</taxon>
        <taxon>Embryophyta</taxon>
        <taxon>Tracheophyta</taxon>
        <taxon>Spermatophyta</taxon>
        <taxon>Magnoliopsida</taxon>
        <taxon>eudicotyledons</taxon>
        <taxon>Gunneridae</taxon>
        <taxon>Pentapetalae</taxon>
        <taxon>rosids</taxon>
        <taxon>malvids</taxon>
        <taxon>Malvales</taxon>
        <taxon>Malvaceae</taxon>
        <taxon>Grewioideae</taxon>
        <taxon>Apeibeae</taxon>
        <taxon>Corchorus</taxon>
    </lineage>
</organism>
<name>A0A1R3GMW7_COCAP</name>
<sequence length="25" mass="3161">MKQKSDDRSFFWERESSLSERVKRE</sequence>
<dbReference type="AlphaFoldDB" id="A0A1R3GMW7"/>
<accession>A0A1R3GMW7</accession>
<gene>
    <name evidence="1" type="ORF">CCACVL1_24812</name>
</gene>
<dbReference type="Proteomes" id="UP000188268">
    <property type="component" value="Unassembled WGS sequence"/>
</dbReference>
<evidence type="ECO:0000313" key="2">
    <source>
        <dbReference type="Proteomes" id="UP000188268"/>
    </source>
</evidence>
<dbReference type="EMBL" id="AWWV01013935">
    <property type="protein sequence ID" value="OMO59458.1"/>
    <property type="molecule type" value="Genomic_DNA"/>
</dbReference>
<dbReference type="Gramene" id="OMO59458">
    <property type="protein sequence ID" value="OMO59458"/>
    <property type="gene ID" value="CCACVL1_24812"/>
</dbReference>
<reference evidence="1 2" key="1">
    <citation type="submission" date="2013-09" db="EMBL/GenBank/DDBJ databases">
        <title>Corchorus capsularis genome sequencing.</title>
        <authorList>
            <person name="Alam M."/>
            <person name="Haque M.S."/>
            <person name="Islam M.S."/>
            <person name="Emdad E.M."/>
            <person name="Islam M.M."/>
            <person name="Ahmed B."/>
            <person name="Halim A."/>
            <person name="Hossen Q.M.M."/>
            <person name="Hossain M.Z."/>
            <person name="Ahmed R."/>
            <person name="Khan M.M."/>
            <person name="Islam R."/>
            <person name="Rashid M.M."/>
            <person name="Khan S.A."/>
            <person name="Rahman M.S."/>
            <person name="Alam M."/>
        </authorList>
    </citation>
    <scope>NUCLEOTIDE SEQUENCE [LARGE SCALE GENOMIC DNA]</scope>
    <source>
        <strain evidence="2">cv. CVL-1</strain>
        <tissue evidence="1">Whole seedling</tissue>
    </source>
</reference>
<comment type="caution">
    <text evidence="1">The sequence shown here is derived from an EMBL/GenBank/DDBJ whole genome shotgun (WGS) entry which is preliminary data.</text>
</comment>
<evidence type="ECO:0000313" key="1">
    <source>
        <dbReference type="EMBL" id="OMO59458.1"/>
    </source>
</evidence>
<keyword evidence="2" id="KW-1185">Reference proteome</keyword>
<proteinExistence type="predicted"/>